<dbReference type="GO" id="GO:0004035">
    <property type="term" value="F:alkaline phosphatase activity"/>
    <property type="evidence" value="ECO:0007669"/>
    <property type="project" value="TreeGrafter"/>
</dbReference>
<feature type="binding site" evidence="8">
    <location>
        <position position="284"/>
    </location>
    <ligand>
        <name>Zn(2+)</name>
        <dbReference type="ChEBI" id="CHEBI:29105"/>
        <label>2</label>
    </ligand>
</feature>
<gene>
    <name evidence="11" type="ORF">CCE28_04115</name>
</gene>
<comment type="similarity">
    <text evidence="1 9">Belongs to the alkaline phosphatase family.</text>
</comment>
<dbReference type="PANTHER" id="PTHR11596">
    <property type="entry name" value="ALKALINE PHOSPHATASE"/>
    <property type="match status" value="1"/>
</dbReference>
<feature type="binding site" evidence="8">
    <location>
        <position position="436"/>
    </location>
    <ligand>
        <name>Zn(2+)</name>
        <dbReference type="ChEBI" id="CHEBI:29105"/>
        <label>2</label>
    </ligand>
</feature>
<sequence>MTKKILKRIFTFTLTFLFLLSSISFSQEKAPKYVFYFIGDGLGLSQRAIAQLFVRIKKGDSNCKLTMNTFPVVGIKTTHSADSLVTDSAAAGTALATGYKTNNGVIGKLPDGTDVKSILEAAEEKGYATGLISDTRLTHATLASFVSHNWDRHNENEIAVDFLNSNVEFLGAGGYGHFVPENWKYGESDRKDNWNILKEFHRKGYRVFATEKETNNFLKHKPVGKEKVIALLVDSHLPYELDRGNNLNTPNLEQLTQKGIDALCKYEKGFFMVVEGGRIDHACHYNDVVGTIHEVLAFDHAIKKAYEFYKKHPKETLIVVTADHETGGLGLGTGVGYFMKLEELKDVKRSIDHLVTGNKKYAGDRLAYLNFLEEVYGLDNLTKREMEKLEKAMELEDKNIEGDKDEYGHLFKSPVALATAHIISERANIHWTTFVHTGVPVPLTAIGVGAEKFGGYNDNTTIPKNMAEIMKVNLGH</sequence>
<evidence type="ECO:0000256" key="8">
    <source>
        <dbReference type="PIRSR" id="PIRSR601952-2"/>
    </source>
</evidence>
<dbReference type="EMBL" id="NIBG01000002">
    <property type="protein sequence ID" value="PAB60731.1"/>
    <property type="molecule type" value="Genomic_DNA"/>
</dbReference>
<dbReference type="CDD" id="cd16012">
    <property type="entry name" value="ALP"/>
    <property type="match status" value="1"/>
</dbReference>
<evidence type="ECO:0000256" key="6">
    <source>
        <dbReference type="ARBA" id="ARBA00022842"/>
    </source>
</evidence>
<dbReference type="InterPro" id="IPR001952">
    <property type="entry name" value="Alkaline_phosphatase"/>
</dbReference>
<dbReference type="SUPFAM" id="SSF53649">
    <property type="entry name" value="Alkaline phosphatase-like"/>
    <property type="match status" value="1"/>
</dbReference>
<accession>A0A267MMA1</accession>
<reference evidence="11 12" key="1">
    <citation type="submission" date="2017-06" db="EMBL/GenBank/DDBJ databases">
        <title>Draft genome sequence of anaerobic fermentative bacterium Anaeromicrobium sediminis DY2726D isolated from West Pacific Ocean sediments.</title>
        <authorList>
            <person name="Zeng X."/>
        </authorList>
    </citation>
    <scope>NUCLEOTIDE SEQUENCE [LARGE SCALE GENOMIC DNA]</scope>
    <source>
        <strain evidence="11 12">DY2726D</strain>
    </source>
</reference>
<dbReference type="RefSeq" id="WP_095131245.1">
    <property type="nucleotide sequence ID" value="NZ_NIBG01000002.1"/>
</dbReference>
<keyword evidence="10" id="KW-0175">Coiled coil</keyword>
<evidence type="ECO:0000256" key="10">
    <source>
        <dbReference type="SAM" id="Coils"/>
    </source>
</evidence>
<dbReference type="InterPro" id="IPR018299">
    <property type="entry name" value="Alkaline_phosphatase_AS"/>
</dbReference>
<feature type="binding site" evidence="8">
    <location>
        <position position="40"/>
    </location>
    <ligand>
        <name>Zn(2+)</name>
        <dbReference type="ChEBI" id="CHEBI:29105"/>
        <label>2</label>
    </ligand>
</feature>
<feature type="active site" description="Phosphoserine intermediate" evidence="7">
    <location>
        <position position="88"/>
    </location>
</feature>
<feature type="binding site" evidence="8">
    <location>
        <position position="280"/>
    </location>
    <ligand>
        <name>Zn(2+)</name>
        <dbReference type="ChEBI" id="CHEBI:29105"/>
        <label>2</label>
    </ligand>
</feature>
<protein>
    <submittedName>
        <fullName evidence="11">Alkaline phosphatase</fullName>
    </submittedName>
</protein>
<feature type="coiled-coil region" evidence="10">
    <location>
        <begin position="378"/>
        <end position="406"/>
    </location>
</feature>
<feature type="binding site" evidence="8">
    <location>
        <position position="323"/>
    </location>
    <ligand>
        <name>Zn(2+)</name>
        <dbReference type="ChEBI" id="CHEBI:29105"/>
        <label>2</label>
    </ligand>
</feature>
<keyword evidence="12" id="KW-1185">Reference proteome</keyword>
<dbReference type="PRINTS" id="PR00113">
    <property type="entry name" value="ALKPHPHTASE"/>
</dbReference>
<evidence type="ECO:0000256" key="9">
    <source>
        <dbReference type="RuleBase" id="RU003946"/>
    </source>
</evidence>
<proteinExistence type="inferred from homology"/>
<dbReference type="Gene3D" id="3.40.720.10">
    <property type="entry name" value="Alkaline Phosphatase, subunit A"/>
    <property type="match status" value="1"/>
</dbReference>
<evidence type="ECO:0000313" key="12">
    <source>
        <dbReference type="Proteomes" id="UP000216024"/>
    </source>
</evidence>
<dbReference type="InterPro" id="IPR017850">
    <property type="entry name" value="Alkaline_phosphatase_core_sf"/>
</dbReference>
<feature type="binding site" evidence="8">
    <location>
        <position position="324"/>
    </location>
    <ligand>
        <name>Zn(2+)</name>
        <dbReference type="ChEBI" id="CHEBI:29105"/>
        <label>2</label>
    </ligand>
</feature>
<dbReference type="OrthoDB" id="9794455at2"/>
<dbReference type="GO" id="GO:0046872">
    <property type="term" value="F:metal ion binding"/>
    <property type="evidence" value="ECO:0007669"/>
    <property type="project" value="UniProtKB-KW"/>
</dbReference>
<dbReference type="AlphaFoldDB" id="A0A267MMA1"/>
<comment type="cofactor">
    <cofactor evidence="8">
        <name>Mg(2+)</name>
        <dbReference type="ChEBI" id="CHEBI:18420"/>
    </cofactor>
    <text evidence="8">Binds 1 Mg(2+) ion.</text>
</comment>
<dbReference type="Pfam" id="PF00245">
    <property type="entry name" value="Alk_phosphatase"/>
    <property type="match status" value="1"/>
</dbReference>
<evidence type="ECO:0000256" key="1">
    <source>
        <dbReference type="ARBA" id="ARBA00005984"/>
    </source>
</evidence>
<comment type="caution">
    <text evidence="11">The sequence shown here is derived from an EMBL/GenBank/DDBJ whole genome shotgun (WGS) entry which is preliminary data.</text>
</comment>
<comment type="cofactor">
    <cofactor evidence="8">
        <name>Zn(2+)</name>
        <dbReference type="ChEBI" id="CHEBI:29105"/>
    </cofactor>
    <text evidence="8">Binds 2 Zn(2+) ions.</text>
</comment>
<dbReference type="PANTHER" id="PTHR11596:SF5">
    <property type="entry name" value="ALKALINE PHOSPHATASE"/>
    <property type="match status" value="1"/>
</dbReference>
<feature type="binding site" evidence="8">
    <location>
        <position position="275"/>
    </location>
    <ligand>
        <name>Mg(2+)</name>
        <dbReference type="ChEBI" id="CHEBI:18420"/>
    </ligand>
</feature>
<evidence type="ECO:0000256" key="4">
    <source>
        <dbReference type="ARBA" id="ARBA00022801"/>
    </source>
</evidence>
<keyword evidence="6 8" id="KW-0460">Magnesium</keyword>
<dbReference type="Proteomes" id="UP000216024">
    <property type="component" value="Unassembled WGS sequence"/>
</dbReference>
<evidence type="ECO:0000313" key="11">
    <source>
        <dbReference type="EMBL" id="PAB60731.1"/>
    </source>
</evidence>
<evidence type="ECO:0000256" key="3">
    <source>
        <dbReference type="ARBA" id="ARBA00022723"/>
    </source>
</evidence>
<dbReference type="Gene3D" id="1.10.60.40">
    <property type="match status" value="1"/>
</dbReference>
<feature type="binding site" evidence="8">
    <location>
        <position position="141"/>
    </location>
    <ligand>
        <name>Mg(2+)</name>
        <dbReference type="ChEBI" id="CHEBI:18420"/>
    </ligand>
</feature>
<feature type="binding site" evidence="8">
    <location>
        <position position="40"/>
    </location>
    <ligand>
        <name>Mg(2+)</name>
        <dbReference type="ChEBI" id="CHEBI:18420"/>
    </ligand>
</feature>
<evidence type="ECO:0000256" key="2">
    <source>
        <dbReference type="ARBA" id="ARBA00022553"/>
    </source>
</evidence>
<evidence type="ECO:0000256" key="5">
    <source>
        <dbReference type="ARBA" id="ARBA00022833"/>
    </source>
</evidence>
<feature type="binding site" evidence="8">
    <location>
        <position position="139"/>
    </location>
    <ligand>
        <name>Mg(2+)</name>
        <dbReference type="ChEBI" id="CHEBI:18420"/>
    </ligand>
</feature>
<evidence type="ECO:0000256" key="7">
    <source>
        <dbReference type="PIRSR" id="PIRSR601952-1"/>
    </source>
</evidence>
<keyword evidence="4" id="KW-0378">Hydrolase</keyword>
<keyword evidence="2" id="KW-0597">Phosphoprotein</keyword>
<keyword evidence="5 8" id="KW-0862">Zinc</keyword>
<name>A0A267MMA1_9FIRM</name>
<dbReference type="PROSITE" id="PS00123">
    <property type="entry name" value="ALKALINE_PHOSPHATASE"/>
    <property type="match status" value="1"/>
</dbReference>
<organism evidence="11 12">
    <name type="scientific">Anaeromicrobium sediminis</name>
    <dbReference type="NCBI Taxonomy" id="1478221"/>
    <lineage>
        <taxon>Bacteria</taxon>
        <taxon>Bacillati</taxon>
        <taxon>Bacillota</taxon>
        <taxon>Clostridia</taxon>
        <taxon>Peptostreptococcales</taxon>
        <taxon>Thermotaleaceae</taxon>
        <taxon>Anaeromicrobium</taxon>
    </lineage>
</organism>
<keyword evidence="3 8" id="KW-0479">Metal-binding</keyword>
<dbReference type="SMART" id="SM00098">
    <property type="entry name" value="alkPPc"/>
    <property type="match status" value="1"/>
</dbReference>